<dbReference type="RefSeq" id="WP_070055173.1">
    <property type="nucleotide sequence ID" value="NZ_FVZF01000005.1"/>
</dbReference>
<proteinExistence type="predicted"/>
<dbReference type="EMBL" id="LKTR01000054">
    <property type="protein sequence ID" value="PKD16316.1"/>
    <property type="molecule type" value="Genomic_DNA"/>
</dbReference>
<dbReference type="Pfam" id="PF04338">
    <property type="entry name" value="DUF481"/>
    <property type="match status" value="1"/>
</dbReference>
<evidence type="ECO:0000313" key="3">
    <source>
        <dbReference type="Proteomes" id="UP000176009"/>
    </source>
</evidence>
<dbReference type="OrthoDB" id="1014000at2"/>
<comment type="caution">
    <text evidence="2">The sequence shown here is derived from an EMBL/GenBank/DDBJ whole genome shotgun (WGS) entry which is preliminary data.</text>
</comment>
<dbReference type="EMBL" id="MJBR01000049">
    <property type="protein sequence ID" value="OEY71527.1"/>
    <property type="molecule type" value="Genomic_DNA"/>
</dbReference>
<sequence length="267" mass="31171">MKKKLFTFLFFVCAIGSQQKLFSQVLHTENFNVVIDTAQIVKGNFTPSFRFRNLKEEFLEIENTADISIRIKNHAFTIANKIEYSFFGDKSLMSGGFLYLEYMNLQSKKIALEPFYQMHWNEVRGLDRKYAAGLNLRWRAIVKEQTALFFGIGSLYEFERWDYSGVKDKLLPLNLSPIEVNKVRGNSYISLKQNLGDLFDLDISGYYQPTYSSPFKNYRLASSFELTYNFTQYLGLRFLYQNIYDSSPIVPIDNLFHDVNFGVTISF</sequence>
<dbReference type="AlphaFoldDB" id="A0A2N0TNM6"/>
<dbReference type="Proteomes" id="UP000232533">
    <property type="component" value="Unassembled WGS sequence"/>
</dbReference>
<keyword evidence="3" id="KW-1185">Reference proteome</keyword>
<accession>A0A2N0TNM6</accession>
<evidence type="ECO:0008006" key="5">
    <source>
        <dbReference type="Google" id="ProtNLM"/>
    </source>
</evidence>
<gene>
    <name evidence="2" type="ORF">APR40_05195</name>
    <name evidence="1" type="ORF">BHS39_05195</name>
</gene>
<evidence type="ECO:0000313" key="2">
    <source>
        <dbReference type="EMBL" id="PKD16316.1"/>
    </source>
</evidence>
<organism evidence="2 4">
    <name type="scientific">Salegentibacter salarius</name>
    <dbReference type="NCBI Taxonomy" id="435906"/>
    <lineage>
        <taxon>Bacteria</taxon>
        <taxon>Pseudomonadati</taxon>
        <taxon>Bacteroidota</taxon>
        <taxon>Flavobacteriia</taxon>
        <taxon>Flavobacteriales</taxon>
        <taxon>Flavobacteriaceae</taxon>
        <taxon>Salegentibacter</taxon>
    </lineage>
</organism>
<name>A0A2N0TNM6_9FLAO</name>
<reference evidence="2 4" key="1">
    <citation type="submission" date="2015-10" db="EMBL/GenBank/DDBJ databases">
        <title>Draft genome sequence of Salegentibacter salinarum KCTC 12975.</title>
        <authorList>
            <person name="Lin W."/>
            <person name="Zheng Q."/>
        </authorList>
    </citation>
    <scope>NUCLEOTIDE SEQUENCE [LARGE SCALE GENOMIC DNA]</scope>
    <source>
        <strain evidence="2 4">KCTC 12974</strain>
    </source>
</reference>
<dbReference type="Proteomes" id="UP000176009">
    <property type="component" value="Unassembled WGS sequence"/>
</dbReference>
<dbReference type="InterPro" id="IPR007433">
    <property type="entry name" value="DUF481"/>
</dbReference>
<reference evidence="1 3" key="2">
    <citation type="submission" date="2016-09" db="EMBL/GenBank/DDBJ databases">
        <title>Genome Sequence of Salegentibacter salarius,Isolated from a Marine Solar Saltern of the Yellow Sea in South Korea.</title>
        <authorList>
            <person name="Zheng Q."/>
            <person name="Liu Y."/>
        </authorList>
    </citation>
    <scope>NUCLEOTIDE SEQUENCE [LARGE SCALE GENOMIC DNA]</scope>
    <source>
        <strain evidence="1 3">KCTC 12974</strain>
    </source>
</reference>
<protein>
    <recommendedName>
        <fullName evidence="5">DUF481 domain-containing protein</fullName>
    </recommendedName>
</protein>
<evidence type="ECO:0000313" key="4">
    <source>
        <dbReference type="Proteomes" id="UP000232533"/>
    </source>
</evidence>
<evidence type="ECO:0000313" key="1">
    <source>
        <dbReference type="EMBL" id="OEY71527.1"/>
    </source>
</evidence>